<reference evidence="1 2" key="1">
    <citation type="submission" date="2016-10" db="EMBL/GenBank/DDBJ databases">
        <authorList>
            <person name="de Groot N.N."/>
        </authorList>
    </citation>
    <scope>NUCLEOTIDE SEQUENCE [LARGE SCALE GENOMIC DNA]</scope>
    <source>
        <strain evidence="1 2">LMG 27731</strain>
    </source>
</reference>
<dbReference type="Proteomes" id="UP000198844">
    <property type="component" value="Unassembled WGS sequence"/>
</dbReference>
<dbReference type="AlphaFoldDB" id="A0A1I7EEM2"/>
<gene>
    <name evidence="1" type="ORF">SAMN05192563_10182</name>
</gene>
<name>A0A1I7EEM2_9BURK</name>
<evidence type="ECO:0000313" key="1">
    <source>
        <dbReference type="EMBL" id="SFU22295.1"/>
    </source>
</evidence>
<sequence>MLLDIASPAASDLRNWFENVSDSTLGRPYRVKKGTGFLPVIQNIELTDYEEQEIVVADFTLRELGNGSVGDPHRPDGEMDLWAKCDLGYIDNRVRTVSQAQPAFNRILKAGGVFVAFAAPAAEHELKVARGFGGHFTQERSVDWNIWGLVEDLRDIHVSDQAGQEMFITDMNSPLTKLLAQYLPGGRFECTLAGKYNNHNGWDTLAVNKFGDPVALSSCLGSKGTVIVVPQIADKTGFLRDLILNVLPDLSPHLFPEIEKGKWTHRPEYELPRINELQAAQASIRQEADRRVAALSDEIELEKTEKGWLHDLLTGTGDVLVSAVKNALAAFGFDKVVDVDEERDREGKTRREDLQIHDISPLLVVDIKGIGGYPSDDDATQADKHVFILAKELKRVDVKGLSIINHQRHLPPLDRENRMPFRQELLDVTTGTDLGLMTAFDLYRLAVNAPRLGWNGTDIRPVFYRTGRIDVVPEHYQYIGTVAKEMTGKFGVVIERNVIHVGDSVAVEGPIFFEEEVVESIQVDGNARLEAKQGDRAGFLWTNARFTPKSGMRVFAIPKKAGS</sequence>
<dbReference type="EMBL" id="FPBH01000018">
    <property type="protein sequence ID" value="SFU22295.1"/>
    <property type="molecule type" value="Genomic_DNA"/>
</dbReference>
<evidence type="ECO:0000313" key="2">
    <source>
        <dbReference type="Proteomes" id="UP000198844"/>
    </source>
</evidence>
<proteinExistence type="predicted"/>
<organism evidence="1 2">
    <name type="scientific">Paraburkholderia aspalathi</name>
    <dbReference type="NCBI Taxonomy" id="1324617"/>
    <lineage>
        <taxon>Bacteria</taxon>
        <taxon>Pseudomonadati</taxon>
        <taxon>Pseudomonadota</taxon>
        <taxon>Betaproteobacteria</taxon>
        <taxon>Burkholderiales</taxon>
        <taxon>Burkholderiaceae</taxon>
        <taxon>Paraburkholderia</taxon>
    </lineage>
</organism>
<protein>
    <submittedName>
        <fullName evidence="1">Uncharacterized protein</fullName>
    </submittedName>
</protein>
<accession>A0A1I7EEM2</accession>